<protein>
    <submittedName>
        <fullName evidence="3">Class A beta-lactamase-related serine hydrolase</fullName>
    </submittedName>
</protein>
<dbReference type="InterPro" id="IPR001466">
    <property type="entry name" value="Beta-lactam-related"/>
</dbReference>
<dbReference type="Gene3D" id="3.40.710.10">
    <property type="entry name" value="DD-peptidase/beta-lactamase superfamily"/>
    <property type="match status" value="1"/>
</dbReference>
<keyword evidence="3" id="KW-0378">Hydrolase</keyword>
<dbReference type="PANTHER" id="PTHR46825">
    <property type="entry name" value="D-ALANYL-D-ALANINE-CARBOXYPEPTIDASE/ENDOPEPTIDASE AMPH"/>
    <property type="match status" value="1"/>
</dbReference>
<feature type="domain" description="Beta-lactamase-related" evidence="2">
    <location>
        <begin position="43"/>
        <end position="326"/>
    </location>
</feature>
<keyword evidence="1" id="KW-0732">Signal</keyword>
<evidence type="ECO:0000256" key="1">
    <source>
        <dbReference type="SAM" id="SignalP"/>
    </source>
</evidence>
<feature type="chain" id="PRO_5021437071" evidence="1">
    <location>
        <begin position="19"/>
        <end position="350"/>
    </location>
</feature>
<reference evidence="3 4" key="1">
    <citation type="journal article" date="2017" name="Int. J. Syst. Evol. Microbiol.">
        <title>Mucilaginibacterpsychrotolerans sp. nov., isolated from peatlands.</title>
        <authorList>
            <person name="Deng Y."/>
            <person name="Shen L."/>
            <person name="Xu B."/>
            <person name="Liu Y."/>
            <person name="Gu Z."/>
            <person name="Liu H."/>
            <person name="Zhou Y."/>
        </authorList>
    </citation>
    <scope>NUCLEOTIDE SEQUENCE [LARGE SCALE GENOMIC DNA]</scope>
    <source>
        <strain evidence="3 4">NH7-4</strain>
    </source>
</reference>
<keyword evidence="4" id="KW-1185">Reference proteome</keyword>
<feature type="signal peptide" evidence="1">
    <location>
        <begin position="1"/>
        <end position="18"/>
    </location>
</feature>
<name>A0A4Y8SF99_9SPHI</name>
<accession>A0A4Y8SF99</accession>
<dbReference type="InterPro" id="IPR012338">
    <property type="entry name" value="Beta-lactam/transpept-like"/>
</dbReference>
<organism evidence="3 4">
    <name type="scientific">Mucilaginibacter psychrotolerans</name>
    <dbReference type="NCBI Taxonomy" id="1524096"/>
    <lineage>
        <taxon>Bacteria</taxon>
        <taxon>Pseudomonadati</taxon>
        <taxon>Bacteroidota</taxon>
        <taxon>Sphingobacteriia</taxon>
        <taxon>Sphingobacteriales</taxon>
        <taxon>Sphingobacteriaceae</taxon>
        <taxon>Mucilaginibacter</taxon>
    </lineage>
</organism>
<dbReference type="AlphaFoldDB" id="A0A4Y8SF99"/>
<dbReference type="PANTHER" id="PTHR46825:SF7">
    <property type="entry name" value="D-ALANYL-D-ALANINE CARBOXYPEPTIDASE"/>
    <property type="match status" value="1"/>
</dbReference>
<evidence type="ECO:0000313" key="4">
    <source>
        <dbReference type="Proteomes" id="UP000297540"/>
    </source>
</evidence>
<dbReference type="OrthoDB" id="9793489at2"/>
<comment type="caution">
    <text evidence="3">The sequence shown here is derived from an EMBL/GenBank/DDBJ whole genome shotgun (WGS) entry which is preliminary data.</text>
</comment>
<sequence>MKLTLFALLLLISNCIYAQTIDKQKLDDYLNCIESSNLGIGSISIFNAGKEVYSKDFGQKNLSNGGGGQANQYHVGSVTKMFTATLIFKLIEDGQFKLDDKLAAFYPEIPNAQKITIKNLLGHTSGLGSYVVKDGEVWVTEKVTEKAILDLIIKQGVSFEPGEKVDYSNTGYYLLAKIIEKKYKKPYHELINKLIVKPLKLKSLASIKSNPQHVYAPYEYVNKSWSEKKDLDFLNVIGVGDIVSTPKELNIFNENLFRGKIIKTESLQMMMPIVGKETWGRGMAICDFDGITFYGHGGDTLGSHTVLIYNPEADISIAYATNGERIVKEDFIKNIIYVIYNKPFQLPVVK</sequence>
<dbReference type="Pfam" id="PF00144">
    <property type="entry name" value="Beta-lactamase"/>
    <property type="match status" value="1"/>
</dbReference>
<evidence type="ECO:0000313" key="3">
    <source>
        <dbReference type="EMBL" id="TFF37227.1"/>
    </source>
</evidence>
<dbReference type="GO" id="GO:0016787">
    <property type="term" value="F:hydrolase activity"/>
    <property type="evidence" value="ECO:0007669"/>
    <property type="project" value="UniProtKB-KW"/>
</dbReference>
<dbReference type="InterPro" id="IPR050491">
    <property type="entry name" value="AmpC-like"/>
</dbReference>
<proteinExistence type="predicted"/>
<dbReference type="RefSeq" id="WP_133231379.1">
    <property type="nucleotide sequence ID" value="NZ_SOZE01000011.1"/>
</dbReference>
<dbReference type="SUPFAM" id="SSF56601">
    <property type="entry name" value="beta-lactamase/transpeptidase-like"/>
    <property type="match status" value="1"/>
</dbReference>
<dbReference type="EMBL" id="SOZE01000011">
    <property type="protein sequence ID" value="TFF37227.1"/>
    <property type="molecule type" value="Genomic_DNA"/>
</dbReference>
<dbReference type="Proteomes" id="UP000297540">
    <property type="component" value="Unassembled WGS sequence"/>
</dbReference>
<evidence type="ECO:0000259" key="2">
    <source>
        <dbReference type="Pfam" id="PF00144"/>
    </source>
</evidence>
<gene>
    <name evidence="3" type="ORF">E2R66_12360</name>
</gene>